<evidence type="ECO:0000313" key="3">
    <source>
        <dbReference type="Proteomes" id="UP000517916"/>
    </source>
</evidence>
<feature type="region of interest" description="Disordered" evidence="1">
    <location>
        <begin position="1"/>
        <end position="22"/>
    </location>
</feature>
<evidence type="ECO:0000256" key="1">
    <source>
        <dbReference type="SAM" id="MobiDB-lite"/>
    </source>
</evidence>
<protein>
    <recommendedName>
        <fullName evidence="4">PE-PGRS family protein</fullName>
    </recommendedName>
</protein>
<dbReference type="EMBL" id="JACJID010000003">
    <property type="protein sequence ID" value="MBA8926796.1"/>
    <property type="molecule type" value="Genomic_DNA"/>
</dbReference>
<dbReference type="Proteomes" id="UP000517916">
    <property type="component" value="Unassembled WGS sequence"/>
</dbReference>
<gene>
    <name evidence="2" type="ORF">BC739_004002</name>
</gene>
<reference evidence="2 3" key="1">
    <citation type="submission" date="2020-08" db="EMBL/GenBank/DDBJ databases">
        <title>Genomic Encyclopedia of Archaeal and Bacterial Type Strains, Phase II (KMG-II): from individual species to whole genera.</title>
        <authorList>
            <person name="Goeker M."/>
        </authorList>
    </citation>
    <scope>NUCLEOTIDE SEQUENCE [LARGE SCALE GENOMIC DNA]</scope>
    <source>
        <strain evidence="2 3">DSM 43850</strain>
    </source>
</reference>
<name>A0ABR6BJC6_9PSEU</name>
<dbReference type="RefSeq" id="WP_182838011.1">
    <property type="nucleotide sequence ID" value="NZ_BAAABQ010000091.1"/>
</dbReference>
<sequence length="373" mass="42517">MADVLASGGTLTVPRDGHRTGQQRLADLARKANLHRKTPPGTRLVHDVVYDGDSWTSKRYDVLTLEEGPAGTDAPLLPVPVPEEISRYHPAVSALRKSTHVASTQARTRALRILHALAVESERRGYTVTVPTPRADSRHKATQVWHLLLTVAGEVVPLCISEEDDRVEHVPTARELAAHERQPWIRIPSHDEVPSGRLRIDVGGLARSECRSFWADRRSWRLEDKLPELLREVAVRADELRLKREAQVRAEQEYRQAVERERLRARARAADAHRRAVLDDQLTQWRRVRELRQYATAIEERIAVAEAGEHADSEAAGEARRWLAWVTERAEQQDPLRDLPRWPSAPDLPPYKLAEFMNRVPQPPEMGYHPETY</sequence>
<organism evidence="2 3">
    <name type="scientific">Kutzneria viridogrisea</name>
    <dbReference type="NCBI Taxonomy" id="47990"/>
    <lineage>
        <taxon>Bacteria</taxon>
        <taxon>Bacillati</taxon>
        <taxon>Actinomycetota</taxon>
        <taxon>Actinomycetes</taxon>
        <taxon>Pseudonocardiales</taxon>
        <taxon>Pseudonocardiaceae</taxon>
        <taxon>Kutzneria</taxon>
    </lineage>
</organism>
<proteinExistence type="predicted"/>
<comment type="caution">
    <text evidence="2">The sequence shown here is derived from an EMBL/GenBank/DDBJ whole genome shotgun (WGS) entry which is preliminary data.</text>
</comment>
<evidence type="ECO:0008006" key="4">
    <source>
        <dbReference type="Google" id="ProtNLM"/>
    </source>
</evidence>
<keyword evidence="3" id="KW-1185">Reference proteome</keyword>
<evidence type="ECO:0000313" key="2">
    <source>
        <dbReference type="EMBL" id="MBA8926796.1"/>
    </source>
</evidence>
<accession>A0ABR6BJC6</accession>